<comment type="caution">
    <text evidence="1">The sequence shown here is derived from an EMBL/GenBank/DDBJ whole genome shotgun (WGS) entry which is preliminary data.</text>
</comment>
<dbReference type="OrthoDB" id="8452802at2"/>
<organism evidence="1 2">
    <name type="scientific">Neopusillimonas maritima</name>
    <dbReference type="NCBI Taxonomy" id="2026239"/>
    <lineage>
        <taxon>Bacteria</taxon>
        <taxon>Pseudomonadati</taxon>
        <taxon>Pseudomonadota</taxon>
        <taxon>Betaproteobacteria</taxon>
        <taxon>Burkholderiales</taxon>
        <taxon>Alcaligenaceae</taxon>
        <taxon>Neopusillimonas</taxon>
    </lineage>
</organism>
<dbReference type="RefSeq" id="WP_119515207.1">
    <property type="nucleotide sequence ID" value="NZ_NQYH01000001.1"/>
</dbReference>
<evidence type="ECO:0000313" key="2">
    <source>
        <dbReference type="Proteomes" id="UP000266206"/>
    </source>
</evidence>
<reference evidence="1 2" key="1">
    <citation type="submission" date="2017-08" db="EMBL/GenBank/DDBJ databases">
        <title>Pusillimonas indicus sp. nov., a member of the family Alcaligenaceae isolated from surface seawater.</title>
        <authorList>
            <person name="Li J."/>
        </authorList>
    </citation>
    <scope>NUCLEOTIDE SEQUENCE [LARGE SCALE GENOMIC DNA]</scope>
    <source>
        <strain evidence="1 2">L52-1-41</strain>
    </source>
</reference>
<proteinExistence type="predicted"/>
<dbReference type="Proteomes" id="UP000266206">
    <property type="component" value="Unassembled WGS sequence"/>
</dbReference>
<sequence>MTTEAAAALYEAQHIYQMQGRPIAIYNPHDKPVSDLPVIYGFNNGGRPGWFSGALISQDGKWLGGHLCSSEAYMPHDLGILEGSRPDRHEEFKEHYPDGYRMEFVGYDDVLSHEGIKKAAELADEKEKQATSQSKG</sequence>
<evidence type="ECO:0000313" key="1">
    <source>
        <dbReference type="EMBL" id="RIY41981.1"/>
    </source>
</evidence>
<dbReference type="EMBL" id="NQYH01000001">
    <property type="protein sequence ID" value="RIY41981.1"/>
    <property type="molecule type" value="Genomic_DNA"/>
</dbReference>
<accession>A0A3A1YWT5</accession>
<dbReference type="AlphaFoldDB" id="A0A3A1YWT5"/>
<gene>
    <name evidence="1" type="ORF">CJP73_00605</name>
</gene>
<protein>
    <submittedName>
        <fullName evidence="1">Uncharacterized protein</fullName>
    </submittedName>
</protein>
<name>A0A3A1YWT5_9BURK</name>